<dbReference type="EMBL" id="SNRW01009537">
    <property type="protein sequence ID" value="KAA6377849.1"/>
    <property type="molecule type" value="Genomic_DNA"/>
</dbReference>
<accession>A0A5J4V4Y0</accession>
<protein>
    <submittedName>
        <fullName evidence="1">Uncharacterized protein</fullName>
    </submittedName>
</protein>
<evidence type="ECO:0000313" key="1">
    <source>
        <dbReference type="EMBL" id="KAA6377849.1"/>
    </source>
</evidence>
<sequence length="180" mass="21051">MIQSFIGSYGQGKQIVVEHKWTKQQINLIDAMSYTQPTDLAIFADDFGNKDNESKGLFPYKGITYENYNQQLIKLQLFTIKAFDSMLKNKTMTGDDYLQYLSDAKNYATRWDYLQHYNELETQIMIQPLDNLINWFYQYNVDMLSFMDLAVNANTIKYAESHSLSAIYFPTYFAKPAQLT</sequence>
<evidence type="ECO:0000313" key="2">
    <source>
        <dbReference type="Proteomes" id="UP000324800"/>
    </source>
</evidence>
<dbReference type="AlphaFoldDB" id="A0A5J4V4Y0"/>
<name>A0A5J4V4Y0_9EUKA</name>
<proteinExistence type="predicted"/>
<organism evidence="1 2">
    <name type="scientific">Streblomastix strix</name>
    <dbReference type="NCBI Taxonomy" id="222440"/>
    <lineage>
        <taxon>Eukaryota</taxon>
        <taxon>Metamonada</taxon>
        <taxon>Preaxostyla</taxon>
        <taxon>Oxymonadida</taxon>
        <taxon>Streblomastigidae</taxon>
        <taxon>Streblomastix</taxon>
    </lineage>
</organism>
<dbReference type="OrthoDB" id="414982at2759"/>
<gene>
    <name evidence="1" type="ORF">EZS28_026624</name>
</gene>
<comment type="caution">
    <text evidence="1">The sequence shown here is derived from an EMBL/GenBank/DDBJ whole genome shotgun (WGS) entry which is preliminary data.</text>
</comment>
<feature type="non-terminal residue" evidence="1">
    <location>
        <position position="180"/>
    </location>
</feature>
<dbReference type="Proteomes" id="UP000324800">
    <property type="component" value="Unassembled WGS sequence"/>
</dbReference>
<reference evidence="1 2" key="1">
    <citation type="submission" date="2019-03" db="EMBL/GenBank/DDBJ databases">
        <title>Single cell metagenomics reveals metabolic interactions within the superorganism composed of flagellate Streblomastix strix and complex community of Bacteroidetes bacteria on its surface.</title>
        <authorList>
            <person name="Treitli S.C."/>
            <person name="Kolisko M."/>
            <person name="Husnik F."/>
            <person name="Keeling P."/>
            <person name="Hampl V."/>
        </authorList>
    </citation>
    <scope>NUCLEOTIDE SEQUENCE [LARGE SCALE GENOMIC DNA]</scope>
    <source>
        <strain evidence="1">ST1C</strain>
    </source>
</reference>